<comment type="caution">
    <text evidence="1">The sequence shown here is derived from an EMBL/GenBank/DDBJ whole genome shotgun (WGS) entry which is preliminary data.</text>
</comment>
<dbReference type="Proteomes" id="UP000324800">
    <property type="component" value="Unassembled WGS sequence"/>
</dbReference>
<reference evidence="1 2" key="1">
    <citation type="submission" date="2019-03" db="EMBL/GenBank/DDBJ databases">
        <title>Single cell metagenomics reveals metabolic interactions within the superorganism composed of flagellate Streblomastix strix and complex community of Bacteroidetes bacteria on its surface.</title>
        <authorList>
            <person name="Treitli S.C."/>
            <person name="Kolisko M."/>
            <person name="Husnik F."/>
            <person name="Keeling P."/>
            <person name="Hampl V."/>
        </authorList>
    </citation>
    <scope>NUCLEOTIDE SEQUENCE [LARGE SCALE GENOMIC DNA]</scope>
    <source>
        <strain evidence="1">ST1C</strain>
    </source>
</reference>
<protein>
    <submittedName>
        <fullName evidence="1">Uncharacterized protein</fullName>
    </submittedName>
</protein>
<evidence type="ECO:0000313" key="2">
    <source>
        <dbReference type="Proteomes" id="UP000324800"/>
    </source>
</evidence>
<evidence type="ECO:0000313" key="1">
    <source>
        <dbReference type="EMBL" id="KAA6394121.1"/>
    </source>
</evidence>
<gene>
    <name evidence="1" type="ORF">EZS28_010348</name>
</gene>
<dbReference type="EMBL" id="SNRW01002034">
    <property type="protein sequence ID" value="KAA6394121.1"/>
    <property type="molecule type" value="Genomic_DNA"/>
</dbReference>
<dbReference type="AlphaFoldDB" id="A0A5J4WGT7"/>
<sequence length="160" mass="18859">MFRLPHIGAGRAAGACSRTISSLTKRIASREIKYIDPEKHNQNLCFFQAYSFITMLDIKADVAADGSVIAAKRYKEHSRIAEAKRLFQRIYCKKIDDIYQEFNFSKEEVNLMDEYSSFKIPKFEYLSEPTAKRKRSFKWNWNFETDKQNQRMIVYQICQG</sequence>
<accession>A0A5J4WGT7</accession>
<proteinExistence type="predicted"/>
<name>A0A5J4WGT7_9EUKA</name>
<organism evidence="1 2">
    <name type="scientific">Streblomastix strix</name>
    <dbReference type="NCBI Taxonomy" id="222440"/>
    <lineage>
        <taxon>Eukaryota</taxon>
        <taxon>Metamonada</taxon>
        <taxon>Preaxostyla</taxon>
        <taxon>Oxymonadida</taxon>
        <taxon>Streblomastigidae</taxon>
        <taxon>Streblomastix</taxon>
    </lineage>
</organism>